<evidence type="ECO:0008006" key="4">
    <source>
        <dbReference type="Google" id="ProtNLM"/>
    </source>
</evidence>
<keyword evidence="3" id="KW-1185">Reference proteome</keyword>
<reference evidence="3" key="1">
    <citation type="journal article" date="2019" name="Int. J. Syst. Evol. Microbiol.">
        <title>The Global Catalogue of Microorganisms (GCM) 10K type strain sequencing project: providing services to taxonomists for standard genome sequencing and annotation.</title>
        <authorList>
            <consortium name="The Broad Institute Genomics Platform"/>
            <consortium name="The Broad Institute Genome Sequencing Center for Infectious Disease"/>
            <person name="Wu L."/>
            <person name="Ma J."/>
        </authorList>
    </citation>
    <scope>NUCLEOTIDE SEQUENCE [LARGE SCALE GENOMIC DNA]</scope>
    <source>
        <strain evidence="3">CCUG 60559</strain>
    </source>
</reference>
<dbReference type="RefSeq" id="WP_157807852.1">
    <property type="nucleotide sequence ID" value="NZ_JBHTBD010000009.1"/>
</dbReference>
<evidence type="ECO:0000313" key="2">
    <source>
        <dbReference type="EMBL" id="MFC7296306.1"/>
    </source>
</evidence>
<dbReference type="Proteomes" id="UP001596506">
    <property type="component" value="Unassembled WGS sequence"/>
</dbReference>
<evidence type="ECO:0000313" key="3">
    <source>
        <dbReference type="Proteomes" id="UP001596506"/>
    </source>
</evidence>
<feature type="signal peptide" evidence="1">
    <location>
        <begin position="1"/>
        <end position="18"/>
    </location>
</feature>
<keyword evidence="1" id="KW-0732">Signal</keyword>
<gene>
    <name evidence="2" type="ORF">ACFQQA_16425</name>
</gene>
<proteinExistence type="predicted"/>
<protein>
    <recommendedName>
        <fullName evidence="4">Lipoprotein</fullName>
    </recommendedName>
</protein>
<accession>A0ABW2IZR0</accession>
<dbReference type="EMBL" id="JBHTBD010000009">
    <property type="protein sequence ID" value="MFC7296306.1"/>
    <property type="molecule type" value="Genomic_DNA"/>
</dbReference>
<dbReference type="PROSITE" id="PS51257">
    <property type="entry name" value="PROKAR_LIPOPROTEIN"/>
    <property type="match status" value="1"/>
</dbReference>
<organism evidence="2 3">
    <name type="scientific">Marinobacter aromaticivorans</name>
    <dbReference type="NCBI Taxonomy" id="1494078"/>
    <lineage>
        <taxon>Bacteria</taxon>
        <taxon>Pseudomonadati</taxon>
        <taxon>Pseudomonadota</taxon>
        <taxon>Gammaproteobacteria</taxon>
        <taxon>Pseudomonadales</taxon>
        <taxon>Marinobacteraceae</taxon>
        <taxon>Marinobacter</taxon>
    </lineage>
</organism>
<sequence>MKTKQSLCLILACSTLVACEGGGSSSSSGPSAQAPDVEERELVFEFSEAPLEPTVFNIAAGTGDPEDHFSPNETISITWKMEVYYDDQSVPEFNESFPYTASVYLSEDGAFQQEDDLELFSISCMWPSDSDYACGQFASFDCDYAPGNQNVISCSSIPVGRTNGINDLPVDTSAFLNVIPKSADVLYVACLDEEPNKCTTFTGSLQLN</sequence>
<name>A0ABW2IZR0_9GAMM</name>
<evidence type="ECO:0000256" key="1">
    <source>
        <dbReference type="SAM" id="SignalP"/>
    </source>
</evidence>
<comment type="caution">
    <text evidence="2">The sequence shown here is derived from an EMBL/GenBank/DDBJ whole genome shotgun (WGS) entry which is preliminary data.</text>
</comment>
<feature type="chain" id="PRO_5046400267" description="Lipoprotein" evidence="1">
    <location>
        <begin position="19"/>
        <end position="208"/>
    </location>
</feature>